<evidence type="ECO:0000256" key="6">
    <source>
        <dbReference type="ARBA" id="ARBA00022960"/>
    </source>
</evidence>
<keyword evidence="4" id="KW-0808">Transferase</keyword>
<dbReference type="EMBL" id="JBHULV010000001">
    <property type="protein sequence ID" value="MFD2730117.1"/>
    <property type="molecule type" value="Genomic_DNA"/>
</dbReference>
<evidence type="ECO:0000256" key="10">
    <source>
        <dbReference type="ARBA" id="ARBA00023316"/>
    </source>
</evidence>
<organism evidence="14 15">
    <name type="scientific">Pedobacter alpinus</name>
    <dbReference type="NCBI Taxonomy" id="1590643"/>
    <lineage>
        <taxon>Bacteria</taxon>
        <taxon>Pseudomonadati</taxon>
        <taxon>Bacteroidota</taxon>
        <taxon>Sphingobacteriia</taxon>
        <taxon>Sphingobacteriales</taxon>
        <taxon>Sphingobacteriaceae</taxon>
        <taxon>Pedobacter</taxon>
    </lineage>
</organism>
<dbReference type="RefSeq" id="WP_379044881.1">
    <property type="nucleotide sequence ID" value="NZ_JBHSKW010000050.1"/>
</dbReference>
<evidence type="ECO:0000256" key="3">
    <source>
        <dbReference type="ARBA" id="ARBA00022676"/>
    </source>
</evidence>
<evidence type="ECO:0000313" key="14">
    <source>
        <dbReference type="EMBL" id="MFD2730117.1"/>
    </source>
</evidence>
<keyword evidence="3" id="KW-0328">Glycosyltransferase</keyword>
<evidence type="ECO:0000256" key="12">
    <source>
        <dbReference type="SAM" id="Phobius"/>
    </source>
</evidence>
<keyword evidence="5 12" id="KW-0812">Transmembrane</keyword>
<keyword evidence="2" id="KW-0997">Cell inner membrane</keyword>
<evidence type="ECO:0000256" key="2">
    <source>
        <dbReference type="ARBA" id="ARBA00022519"/>
    </source>
</evidence>
<dbReference type="Proteomes" id="UP001597546">
    <property type="component" value="Unassembled WGS sequence"/>
</dbReference>
<dbReference type="SUPFAM" id="SSF53955">
    <property type="entry name" value="Lysozyme-like"/>
    <property type="match status" value="1"/>
</dbReference>
<evidence type="ECO:0000256" key="11">
    <source>
        <dbReference type="SAM" id="MobiDB-lite"/>
    </source>
</evidence>
<dbReference type="PANTHER" id="PTHR30400">
    <property type="entry name" value="MONOFUNCTIONAL BIOSYNTHETIC PEPTIDOGLYCAN TRANSGLYCOSYLASE"/>
    <property type="match status" value="1"/>
</dbReference>
<feature type="compositionally biased region" description="Basic and acidic residues" evidence="11">
    <location>
        <begin position="694"/>
        <end position="712"/>
    </location>
</feature>
<keyword evidence="7" id="KW-0573">Peptidoglycan synthesis</keyword>
<name>A0ABW5TLD5_9SPHI</name>
<reference evidence="15" key="1">
    <citation type="journal article" date="2019" name="Int. J. Syst. Evol. Microbiol.">
        <title>The Global Catalogue of Microorganisms (GCM) 10K type strain sequencing project: providing services to taxonomists for standard genome sequencing and annotation.</title>
        <authorList>
            <consortium name="The Broad Institute Genomics Platform"/>
            <consortium name="The Broad Institute Genome Sequencing Center for Infectious Disease"/>
            <person name="Wu L."/>
            <person name="Ma J."/>
        </authorList>
    </citation>
    <scope>NUCLEOTIDE SEQUENCE [LARGE SCALE GENOMIC DNA]</scope>
    <source>
        <strain evidence="15">KCTC 42456</strain>
    </source>
</reference>
<dbReference type="InterPro" id="IPR023346">
    <property type="entry name" value="Lysozyme-like_dom_sf"/>
</dbReference>
<evidence type="ECO:0000256" key="1">
    <source>
        <dbReference type="ARBA" id="ARBA00022475"/>
    </source>
</evidence>
<evidence type="ECO:0000256" key="4">
    <source>
        <dbReference type="ARBA" id="ARBA00022679"/>
    </source>
</evidence>
<dbReference type="InterPro" id="IPR011812">
    <property type="entry name" value="Pep_trsgly"/>
</dbReference>
<keyword evidence="6" id="KW-0133">Cell shape</keyword>
<evidence type="ECO:0000256" key="9">
    <source>
        <dbReference type="ARBA" id="ARBA00023136"/>
    </source>
</evidence>
<dbReference type="Gene3D" id="1.10.3810.10">
    <property type="entry name" value="Biosynthetic peptidoglycan transglycosylase-like"/>
    <property type="match status" value="1"/>
</dbReference>
<evidence type="ECO:0000256" key="7">
    <source>
        <dbReference type="ARBA" id="ARBA00022984"/>
    </source>
</evidence>
<feature type="domain" description="Glycosyl transferase family 51" evidence="13">
    <location>
        <begin position="435"/>
        <end position="583"/>
    </location>
</feature>
<keyword evidence="9 12" id="KW-0472">Membrane</keyword>
<gene>
    <name evidence="14" type="ORF">ACFSSE_00210</name>
</gene>
<evidence type="ECO:0000256" key="8">
    <source>
        <dbReference type="ARBA" id="ARBA00022989"/>
    </source>
</evidence>
<accession>A0ABW5TLD5</accession>
<sequence length="712" mass="80706">MKKNSFFKKYKKTIIIAASCVVLALSIGVVLIYQKRDAILKSAVQKGIIKAKSTYNLNVKIASYGFSGLSSVYFNAIDVVPQDKEKLASINDLTVGVKLWPLLFGNIKIAELAIHNATISLVKKDTISNYDFLFKKDTKDTVKTDSKADLSELANKLLSQTLDKIPDDLDVKNFLIKFDHDTTQFNVLAESATINGGEVNSTIKLNTNQAVWHVAGTANPSKQQLDLKFYADNKKVEVPYLFGKYGLKLSFDTVRTIMTSAEREGDNFEIEGTWYVRNLLINHPRIAAKDVIVKTGSIDAKMLIGKNYIALDSSSIVSLGNAQINPFVKITLGEKKIYELKVNAYDQVAQHIFDAFPIGLFESLEGIKVQGKLDYALNFHLDAAKPEKVIFNSTLTGSDDFKILKFGETNFQKINSSFVYTPYEKGKPVRDIIIGPENPNYTPITSISPNIKNALLTSEDPSFYNHKGFVEESIRQSIATNFKAKSFKRGGSTISMQLVKNVYLSRNKNLARKFEEILIVWLIENQHLTSKSRMYEVYLNVIEWGRNVYGIGEASRYYFSKSPAELTIGEAIYLAHIVPKPKSSLYSWQPNGGLKYYLTGYFNLIGRLMARRGYIEQDSSNYGFYNVRLRESLRKQIAPSDYLPDSLAEEDENGFFNLDIFNRRTPKDSLEKKETFLKKIFTPEQQKVDSLSKTPKELRQERRDKRKESQKD</sequence>
<keyword evidence="8 12" id="KW-1133">Transmembrane helix</keyword>
<protein>
    <submittedName>
        <fullName evidence="14">Transglycosylase domain-containing protein</fullName>
    </submittedName>
</protein>
<dbReference type="Pfam" id="PF00912">
    <property type="entry name" value="Transgly"/>
    <property type="match status" value="1"/>
</dbReference>
<dbReference type="PANTHER" id="PTHR30400:SF0">
    <property type="entry name" value="BIOSYNTHETIC PEPTIDOGLYCAN TRANSGLYCOSYLASE"/>
    <property type="match status" value="1"/>
</dbReference>
<evidence type="ECO:0000256" key="5">
    <source>
        <dbReference type="ARBA" id="ARBA00022692"/>
    </source>
</evidence>
<keyword evidence="15" id="KW-1185">Reference proteome</keyword>
<evidence type="ECO:0000259" key="13">
    <source>
        <dbReference type="Pfam" id="PF00912"/>
    </source>
</evidence>
<dbReference type="InterPro" id="IPR001264">
    <property type="entry name" value="Glyco_trans_51"/>
</dbReference>
<keyword evidence="10" id="KW-0961">Cell wall biogenesis/degradation</keyword>
<proteinExistence type="predicted"/>
<keyword evidence="1" id="KW-1003">Cell membrane</keyword>
<comment type="caution">
    <text evidence="14">The sequence shown here is derived from an EMBL/GenBank/DDBJ whole genome shotgun (WGS) entry which is preliminary data.</text>
</comment>
<feature type="region of interest" description="Disordered" evidence="11">
    <location>
        <begin position="685"/>
        <end position="712"/>
    </location>
</feature>
<feature type="transmembrane region" description="Helical" evidence="12">
    <location>
        <begin position="12"/>
        <end position="33"/>
    </location>
</feature>
<evidence type="ECO:0000313" key="15">
    <source>
        <dbReference type="Proteomes" id="UP001597546"/>
    </source>
</evidence>
<dbReference type="InterPro" id="IPR036950">
    <property type="entry name" value="PBP_transglycosylase"/>
</dbReference>